<organism evidence="2 3">
    <name type="scientific">Austropuccinia psidii MF-1</name>
    <dbReference type="NCBI Taxonomy" id="1389203"/>
    <lineage>
        <taxon>Eukaryota</taxon>
        <taxon>Fungi</taxon>
        <taxon>Dikarya</taxon>
        <taxon>Basidiomycota</taxon>
        <taxon>Pucciniomycotina</taxon>
        <taxon>Pucciniomycetes</taxon>
        <taxon>Pucciniales</taxon>
        <taxon>Sphaerophragmiaceae</taxon>
        <taxon>Austropuccinia</taxon>
    </lineage>
</organism>
<gene>
    <name evidence="2" type="ORF">O181_005128</name>
</gene>
<comment type="caution">
    <text evidence="2">The sequence shown here is derived from an EMBL/GenBank/DDBJ whole genome shotgun (WGS) entry which is preliminary data.</text>
</comment>
<reference evidence="2" key="1">
    <citation type="submission" date="2021-03" db="EMBL/GenBank/DDBJ databases">
        <title>Draft genome sequence of rust myrtle Austropuccinia psidii MF-1, a brazilian biotype.</title>
        <authorList>
            <person name="Quecine M.C."/>
            <person name="Pachon D.M.R."/>
            <person name="Bonatelli M.L."/>
            <person name="Correr F.H."/>
            <person name="Franceschini L.M."/>
            <person name="Leite T.F."/>
            <person name="Margarido G.R.A."/>
            <person name="Almeida C.A."/>
            <person name="Ferrarezi J.A."/>
            <person name="Labate C.A."/>
        </authorList>
    </citation>
    <scope>NUCLEOTIDE SEQUENCE</scope>
    <source>
        <strain evidence="2">MF-1</strain>
    </source>
</reference>
<name>A0A9Q3GF85_9BASI</name>
<sequence length="96" mass="11186">MIRIIYEKQLVFNNSILNGSQGQDQEINRFKGKDEESNDDITEVEKIPWTFKEVTQACTHINYALSRRPAGSKDPSWKHHHKALLVLQNNLHLTQE</sequence>
<dbReference type="Proteomes" id="UP000765509">
    <property type="component" value="Unassembled WGS sequence"/>
</dbReference>
<keyword evidence="3" id="KW-1185">Reference proteome</keyword>
<dbReference type="AlphaFoldDB" id="A0A9Q3GF85"/>
<evidence type="ECO:0000256" key="1">
    <source>
        <dbReference type="SAM" id="MobiDB-lite"/>
    </source>
</evidence>
<dbReference type="EMBL" id="AVOT02001034">
    <property type="protein sequence ID" value="MBW0465413.1"/>
    <property type="molecule type" value="Genomic_DNA"/>
</dbReference>
<accession>A0A9Q3GF85</accession>
<feature type="region of interest" description="Disordered" evidence="1">
    <location>
        <begin position="20"/>
        <end position="39"/>
    </location>
</feature>
<evidence type="ECO:0000313" key="2">
    <source>
        <dbReference type="EMBL" id="MBW0465413.1"/>
    </source>
</evidence>
<evidence type="ECO:0000313" key="3">
    <source>
        <dbReference type="Proteomes" id="UP000765509"/>
    </source>
</evidence>
<protein>
    <submittedName>
        <fullName evidence="2">Uncharacterized protein</fullName>
    </submittedName>
</protein>
<feature type="compositionally biased region" description="Basic and acidic residues" evidence="1">
    <location>
        <begin position="26"/>
        <end position="35"/>
    </location>
</feature>
<proteinExistence type="predicted"/>